<gene>
    <name evidence="3" type="ORF">EBB79_16545</name>
</gene>
<organism evidence="3 4">
    <name type="scientific">Parasedimentitalea marina</name>
    <dbReference type="NCBI Taxonomy" id="2483033"/>
    <lineage>
        <taxon>Bacteria</taxon>
        <taxon>Pseudomonadati</taxon>
        <taxon>Pseudomonadota</taxon>
        <taxon>Alphaproteobacteria</taxon>
        <taxon>Rhodobacterales</taxon>
        <taxon>Paracoccaceae</taxon>
        <taxon>Parasedimentitalea</taxon>
    </lineage>
</organism>
<sequence length="117" mass="12887">MVAWEKYKELSRERGSLAMELFVVVSTPVKSSEDIKMILPEHLTYLAEQEAAGVLALAGPVADYSGADMCGEGLLVYRADTLAAAREIAENDPMHLTKTRKFTVRPWLINEGFLVGS</sequence>
<evidence type="ECO:0000256" key="1">
    <source>
        <dbReference type="ARBA" id="ARBA00007689"/>
    </source>
</evidence>
<proteinExistence type="inferred from homology"/>
<dbReference type="Pfam" id="PF03795">
    <property type="entry name" value="YCII"/>
    <property type="match status" value="1"/>
</dbReference>
<feature type="domain" description="YCII-related" evidence="2">
    <location>
        <begin position="22"/>
        <end position="105"/>
    </location>
</feature>
<dbReference type="Proteomes" id="UP000283063">
    <property type="component" value="Chromosome"/>
</dbReference>
<dbReference type="InterPro" id="IPR011008">
    <property type="entry name" value="Dimeric_a/b-barrel"/>
</dbReference>
<dbReference type="InterPro" id="IPR005545">
    <property type="entry name" value="YCII"/>
</dbReference>
<protein>
    <recommendedName>
        <fullName evidence="2">YCII-related domain-containing protein</fullName>
    </recommendedName>
</protein>
<accession>A0A3T0N5M4</accession>
<name>A0A3T0N5M4_9RHOB</name>
<dbReference type="OrthoDB" id="5523400at2"/>
<dbReference type="AlphaFoldDB" id="A0A3T0N5M4"/>
<keyword evidence="4" id="KW-1185">Reference proteome</keyword>
<dbReference type="SUPFAM" id="SSF54909">
    <property type="entry name" value="Dimeric alpha+beta barrel"/>
    <property type="match status" value="1"/>
</dbReference>
<evidence type="ECO:0000313" key="3">
    <source>
        <dbReference type="EMBL" id="AZV79326.1"/>
    </source>
</evidence>
<evidence type="ECO:0000259" key="2">
    <source>
        <dbReference type="Pfam" id="PF03795"/>
    </source>
</evidence>
<dbReference type="Gene3D" id="3.30.70.1060">
    <property type="entry name" value="Dimeric alpha+beta barrel"/>
    <property type="match status" value="1"/>
</dbReference>
<comment type="similarity">
    <text evidence="1">Belongs to the YciI family.</text>
</comment>
<reference evidence="3 4" key="1">
    <citation type="submission" date="2018-10" db="EMBL/GenBank/DDBJ databases">
        <title>Parasedimentitalea marina sp. nov., a psychrophilic bacterium isolated from deep seawater of the New Britain Trench.</title>
        <authorList>
            <person name="Cao J."/>
        </authorList>
    </citation>
    <scope>NUCLEOTIDE SEQUENCE [LARGE SCALE GENOMIC DNA]</scope>
    <source>
        <strain evidence="3 4">W43</strain>
    </source>
</reference>
<dbReference type="KEGG" id="sedi:EBB79_16545"/>
<dbReference type="RefSeq" id="WP_127749877.1">
    <property type="nucleotide sequence ID" value="NZ_CP033219.1"/>
</dbReference>
<evidence type="ECO:0000313" key="4">
    <source>
        <dbReference type="Proteomes" id="UP000283063"/>
    </source>
</evidence>
<dbReference type="EMBL" id="CP033219">
    <property type="protein sequence ID" value="AZV79326.1"/>
    <property type="molecule type" value="Genomic_DNA"/>
</dbReference>